<comment type="caution">
    <text evidence="3">The sequence shown here is derived from an EMBL/GenBank/DDBJ whole genome shotgun (WGS) entry which is preliminary data.</text>
</comment>
<dbReference type="GO" id="GO:0005886">
    <property type="term" value="C:plasma membrane"/>
    <property type="evidence" value="ECO:0007669"/>
    <property type="project" value="TreeGrafter"/>
</dbReference>
<reference evidence="3" key="1">
    <citation type="journal article" date="2022" name="Plant J.">
        <title>Strategies of tolerance reflected in two North American maple genomes.</title>
        <authorList>
            <person name="McEvoy S.L."/>
            <person name="Sezen U.U."/>
            <person name="Trouern-Trend A."/>
            <person name="McMahon S.M."/>
            <person name="Schaberg P.G."/>
            <person name="Yang J."/>
            <person name="Wegrzyn J.L."/>
            <person name="Swenson N.G."/>
        </authorList>
    </citation>
    <scope>NUCLEOTIDE SEQUENCE</scope>
    <source>
        <strain evidence="3">NS2018</strain>
    </source>
</reference>
<evidence type="ECO:0000259" key="2">
    <source>
        <dbReference type="Pfam" id="PF05627"/>
    </source>
</evidence>
<reference evidence="3" key="2">
    <citation type="submission" date="2023-06" db="EMBL/GenBank/DDBJ databases">
        <authorList>
            <person name="Swenson N.G."/>
            <person name="Wegrzyn J.L."/>
            <person name="Mcevoy S.L."/>
        </authorList>
    </citation>
    <scope>NUCLEOTIDE SEQUENCE</scope>
    <source>
        <strain evidence="3">NS2018</strain>
        <tissue evidence="3">Leaf</tissue>
    </source>
</reference>
<feature type="region of interest" description="Disordered" evidence="1">
    <location>
        <begin position="30"/>
        <end position="191"/>
    </location>
</feature>
<accession>A0AA39W2Z6</accession>
<name>A0AA39W2Z6_ACESA</name>
<feature type="domain" description="RIN4 pathogenic type III effector avirulence factor Avr cleavage site" evidence="2">
    <location>
        <begin position="182"/>
        <end position="214"/>
    </location>
</feature>
<dbReference type="Pfam" id="PF05627">
    <property type="entry name" value="AvrRpt-cleavage"/>
    <property type="match status" value="2"/>
</dbReference>
<feature type="domain" description="RIN4 pathogenic type III effector avirulence factor Avr cleavage site" evidence="2">
    <location>
        <begin position="5"/>
        <end position="32"/>
    </location>
</feature>
<protein>
    <recommendedName>
        <fullName evidence="2">RIN4 pathogenic type III effector avirulence factor Avr cleavage site domain-containing protein</fullName>
    </recommendedName>
</protein>
<evidence type="ECO:0000256" key="1">
    <source>
        <dbReference type="SAM" id="MobiDB-lite"/>
    </source>
</evidence>
<dbReference type="PANTHER" id="PTHR33159:SF6">
    <property type="entry name" value="RPM1-INTERACTING PROTEIN 4"/>
    <property type="match status" value="1"/>
</dbReference>
<feature type="compositionally biased region" description="Polar residues" evidence="1">
    <location>
        <begin position="154"/>
        <end position="167"/>
    </location>
</feature>
<dbReference type="Proteomes" id="UP001168877">
    <property type="component" value="Unassembled WGS sequence"/>
</dbReference>
<dbReference type="InterPro" id="IPR008700">
    <property type="entry name" value="TypeIII_avirulence_cleave"/>
</dbReference>
<dbReference type="PANTHER" id="PTHR33159">
    <property type="entry name" value="RPM1-INTERACTING PROTEIN 4 (RIN4) FAMILY PROTEIN"/>
    <property type="match status" value="1"/>
</dbReference>
<gene>
    <name evidence="3" type="ORF">LWI29_023095</name>
</gene>
<proteinExistence type="predicted"/>
<feature type="compositionally biased region" description="Basic and acidic residues" evidence="1">
    <location>
        <begin position="71"/>
        <end position="90"/>
    </location>
</feature>
<sequence length="254" mass="28330">MAQQSNVPQFGNWETEGNVPYTAYFEKARKKKTSVNTNVNNPEENPRMLSNNVAPVQAPPLQMDTKSVSQKGRETLRTKHADSTSRENSDLVRSSASPLHHNIDHRHISKSSSDTQKRAIQPTVGPDRRIEHPHHQAKLGGKGNGASWERKNSTEGSNNLAPLTSGRSRPGSVTRGHQTTDHGATVPKFGDWDEANPASADGFTHVFNKVREDKLNNRTGQVPVAATQNPHSNNRMQHDNEMPKRCFCFRWFGK</sequence>
<evidence type="ECO:0000313" key="4">
    <source>
        <dbReference type="Proteomes" id="UP001168877"/>
    </source>
</evidence>
<feature type="compositionally biased region" description="Low complexity" evidence="1">
    <location>
        <begin position="34"/>
        <end position="43"/>
    </location>
</feature>
<keyword evidence="4" id="KW-1185">Reference proteome</keyword>
<dbReference type="AlphaFoldDB" id="A0AA39W2Z6"/>
<dbReference type="InterPro" id="IPR040387">
    <property type="entry name" value="RIN4/NOI4"/>
</dbReference>
<organism evidence="3 4">
    <name type="scientific">Acer saccharum</name>
    <name type="common">Sugar maple</name>
    <dbReference type="NCBI Taxonomy" id="4024"/>
    <lineage>
        <taxon>Eukaryota</taxon>
        <taxon>Viridiplantae</taxon>
        <taxon>Streptophyta</taxon>
        <taxon>Embryophyta</taxon>
        <taxon>Tracheophyta</taxon>
        <taxon>Spermatophyta</taxon>
        <taxon>Magnoliopsida</taxon>
        <taxon>eudicotyledons</taxon>
        <taxon>Gunneridae</taxon>
        <taxon>Pentapetalae</taxon>
        <taxon>rosids</taxon>
        <taxon>malvids</taxon>
        <taxon>Sapindales</taxon>
        <taxon>Sapindaceae</taxon>
        <taxon>Hippocastanoideae</taxon>
        <taxon>Acereae</taxon>
        <taxon>Acer</taxon>
    </lineage>
</organism>
<evidence type="ECO:0000313" key="3">
    <source>
        <dbReference type="EMBL" id="KAK0607944.1"/>
    </source>
</evidence>
<dbReference type="EMBL" id="JAUESC010000001">
    <property type="protein sequence ID" value="KAK0607944.1"/>
    <property type="molecule type" value="Genomic_DNA"/>
</dbReference>